<dbReference type="FunFam" id="3.40.50.300:FF:000221">
    <property type="entry name" value="Multidrug ABC transporter ATP-binding protein"/>
    <property type="match status" value="1"/>
</dbReference>
<dbReference type="PROSITE" id="PS50929">
    <property type="entry name" value="ABC_TM1F"/>
    <property type="match status" value="1"/>
</dbReference>
<dbReference type="InterPro" id="IPR003439">
    <property type="entry name" value="ABC_transporter-like_ATP-bd"/>
</dbReference>
<evidence type="ECO:0000256" key="8">
    <source>
        <dbReference type="ARBA" id="ARBA00023136"/>
    </source>
</evidence>
<dbReference type="PROSITE" id="PS00211">
    <property type="entry name" value="ABC_TRANSPORTER_1"/>
    <property type="match status" value="1"/>
</dbReference>
<dbReference type="Gene3D" id="3.40.50.300">
    <property type="entry name" value="P-loop containing nucleotide triphosphate hydrolases"/>
    <property type="match status" value="1"/>
</dbReference>
<dbReference type="GO" id="GO:0034040">
    <property type="term" value="F:ATPase-coupled lipid transmembrane transporter activity"/>
    <property type="evidence" value="ECO:0007669"/>
    <property type="project" value="TreeGrafter"/>
</dbReference>
<dbReference type="EMBL" id="FWFX01000010">
    <property type="protein sequence ID" value="SLN59004.1"/>
    <property type="molecule type" value="Genomic_DNA"/>
</dbReference>
<dbReference type="AlphaFoldDB" id="A0A1X6ZQS8"/>
<proteinExistence type="predicted"/>
<feature type="transmembrane region" description="Helical" evidence="9">
    <location>
        <begin position="132"/>
        <end position="151"/>
    </location>
</feature>
<keyword evidence="13" id="KW-1185">Reference proteome</keyword>
<keyword evidence="6 12" id="KW-0067">ATP-binding</keyword>
<dbReference type="Pfam" id="PF00664">
    <property type="entry name" value="ABC_membrane"/>
    <property type="match status" value="1"/>
</dbReference>
<dbReference type="InterPro" id="IPR039421">
    <property type="entry name" value="Type_1_exporter"/>
</dbReference>
<dbReference type="InterPro" id="IPR036640">
    <property type="entry name" value="ABC1_TM_sf"/>
</dbReference>
<evidence type="ECO:0000256" key="6">
    <source>
        <dbReference type="ARBA" id="ARBA00022840"/>
    </source>
</evidence>
<dbReference type="GO" id="GO:0005524">
    <property type="term" value="F:ATP binding"/>
    <property type="evidence" value="ECO:0007669"/>
    <property type="project" value="UniProtKB-KW"/>
</dbReference>
<keyword evidence="4 9" id="KW-0812">Transmembrane</keyword>
<dbReference type="InterPro" id="IPR017871">
    <property type="entry name" value="ABC_transporter-like_CS"/>
</dbReference>
<keyword evidence="5" id="KW-0547">Nucleotide-binding</keyword>
<dbReference type="PROSITE" id="PS50893">
    <property type="entry name" value="ABC_TRANSPORTER_2"/>
    <property type="match status" value="1"/>
</dbReference>
<feature type="domain" description="ABC transmembrane type-1" evidence="11">
    <location>
        <begin position="1"/>
        <end position="263"/>
    </location>
</feature>
<dbReference type="Gene3D" id="1.20.1560.10">
    <property type="entry name" value="ABC transporter type 1, transmembrane domain"/>
    <property type="match status" value="1"/>
</dbReference>
<protein>
    <submittedName>
        <fullName evidence="12">Heterocyst differentiation ATP-binding protein HepA</fullName>
    </submittedName>
</protein>
<evidence type="ECO:0000256" key="3">
    <source>
        <dbReference type="ARBA" id="ARBA00022475"/>
    </source>
</evidence>
<keyword evidence="3" id="KW-1003">Cell membrane</keyword>
<organism evidence="12 13">
    <name type="scientific">Roseovarius albus</name>
    <dbReference type="NCBI Taxonomy" id="1247867"/>
    <lineage>
        <taxon>Bacteria</taxon>
        <taxon>Pseudomonadati</taxon>
        <taxon>Pseudomonadota</taxon>
        <taxon>Alphaproteobacteria</taxon>
        <taxon>Rhodobacterales</taxon>
        <taxon>Roseobacteraceae</taxon>
        <taxon>Roseovarius</taxon>
    </lineage>
</organism>
<evidence type="ECO:0000256" key="2">
    <source>
        <dbReference type="ARBA" id="ARBA00022448"/>
    </source>
</evidence>
<accession>A0A1X6ZQS8</accession>
<dbReference type="Pfam" id="PF00005">
    <property type="entry name" value="ABC_tran"/>
    <property type="match status" value="1"/>
</dbReference>
<reference evidence="12 13" key="1">
    <citation type="submission" date="2017-03" db="EMBL/GenBank/DDBJ databases">
        <authorList>
            <person name="Afonso C.L."/>
            <person name="Miller P.J."/>
            <person name="Scott M.A."/>
            <person name="Spackman E."/>
            <person name="Goraichik I."/>
            <person name="Dimitrov K.M."/>
            <person name="Suarez D.L."/>
            <person name="Swayne D.E."/>
        </authorList>
    </citation>
    <scope>NUCLEOTIDE SEQUENCE [LARGE SCALE GENOMIC DNA]</scope>
    <source>
        <strain evidence="12 13">CECT 7450</strain>
    </source>
</reference>
<dbReference type="InterPro" id="IPR003593">
    <property type="entry name" value="AAA+_ATPase"/>
</dbReference>
<dbReference type="SMART" id="SM00382">
    <property type="entry name" value="AAA"/>
    <property type="match status" value="1"/>
</dbReference>
<dbReference type="SUPFAM" id="SSF90123">
    <property type="entry name" value="ABC transporter transmembrane region"/>
    <property type="match status" value="1"/>
</dbReference>
<dbReference type="Proteomes" id="UP000193061">
    <property type="component" value="Unassembled WGS sequence"/>
</dbReference>
<dbReference type="GO" id="GO:0016887">
    <property type="term" value="F:ATP hydrolysis activity"/>
    <property type="evidence" value="ECO:0007669"/>
    <property type="project" value="InterPro"/>
</dbReference>
<evidence type="ECO:0000259" key="11">
    <source>
        <dbReference type="PROSITE" id="PS50929"/>
    </source>
</evidence>
<evidence type="ECO:0000259" key="10">
    <source>
        <dbReference type="PROSITE" id="PS50893"/>
    </source>
</evidence>
<evidence type="ECO:0000256" key="9">
    <source>
        <dbReference type="SAM" id="Phobius"/>
    </source>
</evidence>
<comment type="subcellular location">
    <subcellularLocation>
        <location evidence="1">Cell membrane</location>
        <topology evidence="1">Multi-pass membrane protein</topology>
    </subcellularLocation>
</comment>
<dbReference type="GO" id="GO:0140359">
    <property type="term" value="F:ABC-type transporter activity"/>
    <property type="evidence" value="ECO:0007669"/>
    <property type="project" value="InterPro"/>
</dbReference>
<dbReference type="PANTHER" id="PTHR24221:SF654">
    <property type="entry name" value="ATP-BINDING CASSETTE SUB-FAMILY B MEMBER 6"/>
    <property type="match status" value="1"/>
</dbReference>
<dbReference type="GO" id="GO:0005886">
    <property type="term" value="C:plasma membrane"/>
    <property type="evidence" value="ECO:0007669"/>
    <property type="project" value="UniProtKB-SubCell"/>
</dbReference>
<feature type="transmembrane region" description="Helical" evidence="9">
    <location>
        <begin position="52"/>
        <end position="78"/>
    </location>
</feature>
<dbReference type="InterPro" id="IPR027417">
    <property type="entry name" value="P-loop_NTPase"/>
</dbReference>
<keyword evidence="7 9" id="KW-1133">Transmembrane helix</keyword>
<evidence type="ECO:0000256" key="7">
    <source>
        <dbReference type="ARBA" id="ARBA00022989"/>
    </source>
</evidence>
<feature type="domain" description="ABC transporter" evidence="10">
    <location>
        <begin position="340"/>
        <end position="578"/>
    </location>
</feature>
<keyword evidence="8 9" id="KW-0472">Membrane</keyword>
<evidence type="ECO:0000256" key="5">
    <source>
        <dbReference type="ARBA" id="ARBA00022741"/>
    </source>
</evidence>
<dbReference type="SUPFAM" id="SSF52540">
    <property type="entry name" value="P-loop containing nucleoside triphosphate hydrolases"/>
    <property type="match status" value="1"/>
</dbReference>
<evidence type="ECO:0000256" key="4">
    <source>
        <dbReference type="ARBA" id="ARBA00022692"/>
    </source>
</evidence>
<evidence type="ECO:0000313" key="12">
    <source>
        <dbReference type="EMBL" id="SLN59004.1"/>
    </source>
</evidence>
<evidence type="ECO:0000313" key="13">
    <source>
        <dbReference type="Proteomes" id="UP000193061"/>
    </source>
</evidence>
<evidence type="ECO:0000256" key="1">
    <source>
        <dbReference type="ARBA" id="ARBA00004651"/>
    </source>
</evidence>
<dbReference type="PANTHER" id="PTHR24221">
    <property type="entry name" value="ATP-BINDING CASSETTE SUB-FAMILY B"/>
    <property type="match status" value="1"/>
</dbReference>
<gene>
    <name evidence="12" type="primary">hepA_1</name>
    <name evidence="12" type="ORF">ROA7450_03042</name>
</gene>
<sequence>MVLILLKGIGDTLGVASIMPFLSVLGDPDLVQTNRYASWVYNTMGFTSIDGFLIALGCGVFAMILISAVLRSVAVYAINRWVMSREYSLSRRLLDVYMRQPYAFFLDRHTGDLSTYILSETHRVVGDAYKPAADILNSLVTFVFIVSLLLWTEPMMTLVSVAVLGGCYLVLFTILKPLIKRMGEAVVKSNKARFRIAGEALGGVKQIRLLGRERNYISAYSDPARTQARVRAANATLRQVPKFALEVIAFGGIVVLTLFLVTRSGGVEGDAIAKSLPLLGLYAFAGYRLLPTMQIIYASAATLRYGSAAVEAVYKDLGKGRSLARLPSEQAKPLPLNQRLELLSVSYKYPGAKTEGLSDINICIERGMTVGLVGSTGAGKTTLIDVLLGLLTPTGGEMLVDGVALTSDNIRSWQANVGYVPQEIFLTDSTIAQNIAMGVPVDQISMKRVEQACRMAQIYDFVVDELPNGFETAVGERGVRLSGGQRQRIGIARALYNNPEVIVFDEATSALDNATEREVMNEISALSGSKTIIMIAHRLTTIEKSDKVIVLDQGRVVGDGTFSELSKKNTYFQNIENGSS</sequence>
<feature type="transmembrane region" description="Helical" evidence="9">
    <location>
        <begin position="157"/>
        <end position="175"/>
    </location>
</feature>
<feature type="transmembrane region" description="Helical" evidence="9">
    <location>
        <begin position="243"/>
        <end position="265"/>
    </location>
</feature>
<dbReference type="InterPro" id="IPR011527">
    <property type="entry name" value="ABC1_TM_dom"/>
</dbReference>
<name>A0A1X6ZQS8_9RHOB</name>
<keyword evidence="2" id="KW-0813">Transport</keyword>